<evidence type="ECO:0000256" key="1">
    <source>
        <dbReference type="SAM" id="Phobius"/>
    </source>
</evidence>
<evidence type="ECO:0008006" key="4">
    <source>
        <dbReference type="Google" id="ProtNLM"/>
    </source>
</evidence>
<dbReference type="EMBL" id="CP139558">
    <property type="protein sequence ID" value="WPU96974.1"/>
    <property type="molecule type" value="Genomic_DNA"/>
</dbReference>
<keyword evidence="3" id="KW-1185">Reference proteome</keyword>
<accession>A0ABZ0TV35</accession>
<dbReference type="Proteomes" id="UP001324380">
    <property type="component" value="Chromosome"/>
</dbReference>
<organism evidence="2 3">
    <name type="scientific">Mucilaginibacter sabulilitoris</name>
    <dbReference type="NCBI Taxonomy" id="1173583"/>
    <lineage>
        <taxon>Bacteria</taxon>
        <taxon>Pseudomonadati</taxon>
        <taxon>Bacteroidota</taxon>
        <taxon>Sphingobacteriia</taxon>
        <taxon>Sphingobacteriales</taxon>
        <taxon>Sphingobacteriaceae</taxon>
        <taxon>Mucilaginibacter</taxon>
    </lineage>
</organism>
<feature type="transmembrane region" description="Helical" evidence="1">
    <location>
        <begin position="36"/>
        <end position="55"/>
    </location>
</feature>
<keyword evidence="1" id="KW-1133">Transmembrane helix</keyword>
<evidence type="ECO:0000313" key="2">
    <source>
        <dbReference type="EMBL" id="WPU96974.1"/>
    </source>
</evidence>
<gene>
    <name evidence="2" type="ORF">SNE25_15745</name>
</gene>
<sequence length="118" mass="12765">MKLRFISPGSHGIIDYVGSIALIACPFILKLGDSPAIKWVSIGTGLAGIAISILTKYEYSIFKVIPFDLHLAINLAAATAFVAIPFTFDLKGLDAMYFFVNAVIVYLVVALTENRPAE</sequence>
<reference evidence="2 3" key="1">
    <citation type="submission" date="2023-11" db="EMBL/GenBank/DDBJ databases">
        <title>Analysis of the Genomes of Mucilaginibacter gossypii cycad 4 and M. sabulilitoris SNA2: microbes with the potential for plant growth promotion.</title>
        <authorList>
            <person name="Hirsch A.M."/>
            <person name="Humm E."/>
            <person name="Rubbi M."/>
            <person name="Del Vecchio G."/>
            <person name="Ha S.M."/>
            <person name="Pellegrini M."/>
            <person name="Gunsalus R.P."/>
        </authorList>
    </citation>
    <scope>NUCLEOTIDE SEQUENCE [LARGE SCALE GENOMIC DNA]</scope>
    <source>
        <strain evidence="2 3">SNA2</strain>
    </source>
</reference>
<evidence type="ECO:0000313" key="3">
    <source>
        <dbReference type="Proteomes" id="UP001324380"/>
    </source>
</evidence>
<proteinExistence type="predicted"/>
<protein>
    <recommendedName>
        <fullName evidence="4">SPW repeat-containing protein</fullName>
    </recommendedName>
</protein>
<name>A0ABZ0TV35_9SPHI</name>
<feature type="transmembrane region" description="Helical" evidence="1">
    <location>
        <begin position="12"/>
        <end position="30"/>
    </location>
</feature>
<feature type="transmembrane region" description="Helical" evidence="1">
    <location>
        <begin position="94"/>
        <end position="112"/>
    </location>
</feature>
<feature type="transmembrane region" description="Helical" evidence="1">
    <location>
        <begin position="67"/>
        <end position="88"/>
    </location>
</feature>
<keyword evidence="1" id="KW-0472">Membrane</keyword>
<keyword evidence="1" id="KW-0812">Transmembrane</keyword>
<dbReference type="RefSeq" id="WP_321566060.1">
    <property type="nucleotide sequence ID" value="NZ_CP139558.1"/>
</dbReference>